<dbReference type="eggNOG" id="ENOG502SJUI">
    <property type="taxonomic scope" value="Eukaryota"/>
</dbReference>
<feature type="region of interest" description="Disordered" evidence="1">
    <location>
        <begin position="393"/>
        <end position="413"/>
    </location>
</feature>
<dbReference type="EnsemblMetazoa" id="Aqu2.1.19103_001">
    <property type="protein sequence ID" value="Aqu2.1.19103_001"/>
    <property type="gene ID" value="Aqu2.1.19103"/>
</dbReference>
<reference evidence="3" key="2">
    <citation type="submission" date="2017-05" db="UniProtKB">
        <authorList>
            <consortium name="EnsemblMetazoa"/>
        </authorList>
    </citation>
    <scope>IDENTIFICATION</scope>
</reference>
<sequence length="991" mass="112837">MIKMAAFCLACGDDVIKGSRAVASQVSVILKRYLTRRCQELNMDIDLNSLIDQSHVCRACCKVYTTHQQKDEHLYDKTLVSFSSIVSQQQSTPSRPESRKRLSSNSTNNDESSFELEDTCKRACINTEKDTESPPVVVGIGYRSGCKAYVQNTPRRKRLVSKISRTKDSAKSMACTALKDPEVLKYLAIGMGRLIKNEIKTLCSERVNSIQRSSEQNDIIYFPWAKILKETREHCPLLMSFIYACTETKRLRSNRLHFMSAIVCMLSKYLYGRMSLFQKLISSILYAGHSGTVVYTRLQKVCLCMSKSAMYSLIETLGNDYDSEVMKWKSNLIDSCTQQHSYMDSLDTTGIRIDEHYPESNTDDEVIIDDSIHIIASTVEESQLSCSLFGSEQPDLEQTDSVSNASTPEAPSFSDLTLNSDQFTACIESIEDVDVDMSPWKGFKIVGDNIDISVVPRHKRIDNKTSSLHYFHCFAALDRVDFSGATEVPNQYMCKGVTELPVSDLLPSLTDDTALLSNMSVLVARTIVSELPFFATAFKDVTTAHIPHLYSEEMSIKSKTVPLGVILKNENITEDMIDIISHLHKYVPTVHHNSYDEISQSEVCDDLIHAILLGGDQLTRKRAESAKEGRKNSTTPHTKLKGLVPVVEDWHAKKIFLEMMWKWFYDTKSFMERGTLCHIRNVIDRRNISAEAAEDFNACHDFFITVVTCHIVAVSMQYLGMKEIDDIPHHSMLRQDIWTETEDNRKEILHQVTRDIAMNHIDILAHHNLDLEIDGDDVKKYAIQLLSQGLLYMEFCDAIKEGDGERILRVWRYLMLIYKARKRKNYAIEGLNLLAQHHFFLPQRQAQQLLWSRCINIHGLPGRNIPCDLYMEHLNRICKQAVQALGSNKTPAALERVGKCVGVLDALLSEYDKELKISEISGKHAIASSEKDKRIIIRELVEAGVFCYEIGRAHNCFRNLSINIVSKHKHSNSTTKWMIEHLRYIRSTLIY</sequence>
<protein>
    <recommendedName>
        <fullName evidence="2">DUF6589 domain-containing protein</fullName>
    </recommendedName>
</protein>
<evidence type="ECO:0000313" key="3">
    <source>
        <dbReference type="EnsemblMetazoa" id="Aqu2.1.19103_001"/>
    </source>
</evidence>
<keyword evidence="4" id="KW-1185">Reference proteome</keyword>
<dbReference type="InParanoid" id="A0A1X7TVL2"/>
<proteinExistence type="predicted"/>
<name>A0A1X7TVL2_AMPQE</name>
<feature type="domain" description="DUF6589" evidence="2">
    <location>
        <begin position="501"/>
        <end position="924"/>
    </location>
</feature>
<dbReference type="OrthoDB" id="5966447at2759"/>
<reference evidence="4" key="1">
    <citation type="journal article" date="2010" name="Nature">
        <title>The Amphimedon queenslandica genome and the evolution of animal complexity.</title>
        <authorList>
            <person name="Srivastava M."/>
            <person name="Simakov O."/>
            <person name="Chapman J."/>
            <person name="Fahey B."/>
            <person name="Gauthier M.E."/>
            <person name="Mitros T."/>
            <person name="Richards G.S."/>
            <person name="Conaco C."/>
            <person name="Dacre M."/>
            <person name="Hellsten U."/>
            <person name="Larroux C."/>
            <person name="Putnam N.H."/>
            <person name="Stanke M."/>
            <person name="Adamska M."/>
            <person name="Darling A."/>
            <person name="Degnan S.M."/>
            <person name="Oakley T.H."/>
            <person name="Plachetzki D.C."/>
            <person name="Zhai Y."/>
            <person name="Adamski M."/>
            <person name="Calcino A."/>
            <person name="Cummins S.F."/>
            <person name="Goodstein D.M."/>
            <person name="Harris C."/>
            <person name="Jackson D.J."/>
            <person name="Leys S.P."/>
            <person name="Shu S."/>
            <person name="Woodcroft B.J."/>
            <person name="Vervoort M."/>
            <person name="Kosik K.S."/>
            <person name="Manning G."/>
            <person name="Degnan B.M."/>
            <person name="Rokhsar D.S."/>
        </authorList>
    </citation>
    <scope>NUCLEOTIDE SEQUENCE [LARGE SCALE GENOMIC DNA]</scope>
</reference>
<evidence type="ECO:0000256" key="1">
    <source>
        <dbReference type="SAM" id="MobiDB-lite"/>
    </source>
</evidence>
<dbReference type="Pfam" id="PF20231">
    <property type="entry name" value="DUF6589"/>
    <property type="match status" value="1"/>
</dbReference>
<dbReference type="InterPro" id="IPR046496">
    <property type="entry name" value="DUF6589"/>
</dbReference>
<feature type="compositionally biased region" description="Polar residues" evidence="1">
    <location>
        <begin position="399"/>
        <end position="413"/>
    </location>
</feature>
<dbReference type="Proteomes" id="UP000007879">
    <property type="component" value="Unassembled WGS sequence"/>
</dbReference>
<feature type="region of interest" description="Disordered" evidence="1">
    <location>
        <begin position="86"/>
        <end position="114"/>
    </location>
</feature>
<evidence type="ECO:0000259" key="2">
    <source>
        <dbReference type="Pfam" id="PF20231"/>
    </source>
</evidence>
<dbReference type="STRING" id="400682.A0A1X7TVL2"/>
<organism evidence="3">
    <name type="scientific">Amphimedon queenslandica</name>
    <name type="common">Sponge</name>
    <dbReference type="NCBI Taxonomy" id="400682"/>
    <lineage>
        <taxon>Eukaryota</taxon>
        <taxon>Metazoa</taxon>
        <taxon>Porifera</taxon>
        <taxon>Demospongiae</taxon>
        <taxon>Heteroscleromorpha</taxon>
        <taxon>Haplosclerida</taxon>
        <taxon>Niphatidae</taxon>
        <taxon>Amphimedon</taxon>
    </lineage>
</organism>
<dbReference type="KEGG" id="aqu:109585829"/>
<dbReference type="EnsemblMetazoa" id="XM_020001971.1">
    <property type="protein sequence ID" value="XP_019857530.1"/>
    <property type="gene ID" value="LOC109585829"/>
</dbReference>
<evidence type="ECO:0000313" key="4">
    <source>
        <dbReference type="Proteomes" id="UP000007879"/>
    </source>
</evidence>
<accession>A0A1X7TVL2</accession>
<gene>
    <name evidence="3" type="primary">109585829</name>
</gene>
<dbReference type="AlphaFoldDB" id="A0A1X7TVL2"/>